<dbReference type="PANTHER" id="PTHR30336:SF20">
    <property type="entry name" value="DUF218 DOMAIN-CONTAINING PROTEIN"/>
    <property type="match status" value="1"/>
</dbReference>
<dbReference type="InterPro" id="IPR014729">
    <property type="entry name" value="Rossmann-like_a/b/a_fold"/>
</dbReference>
<feature type="domain" description="DUF218" evidence="1">
    <location>
        <begin position="39"/>
        <end position="148"/>
    </location>
</feature>
<keyword evidence="3" id="KW-1185">Reference proteome</keyword>
<sequence>MSIHSRLLRCIAAVGVALGLGYIPARLAIARQQSPSPEIILILGGSSDREEYAVHLARRYPSLKIWVSTGSSEAEQIFQTAGIPRSRVYFDQRATDTVTNFTTVVPDFKRMGIQHVYVVTSDYHMPRSEAIATVVFGSQGITFTPVEVSGVHRQESKLRILRDVGRSIVWFMTGRTGASLRDRFR</sequence>
<evidence type="ECO:0000313" key="2">
    <source>
        <dbReference type="EMBL" id="BAY54070.1"/>
    </source>
</evidence>
<evidence type="ECO:0000313" key="3">
    <source>
        <dbReference type="Proteomes" id="UP000217895"/>
    </source>
</evidence>
<dbReference type="InterPro" id="IPR051599">
    <property type="entry name" value="Cell_Envelope_Assoc"/>
</dbReference>
<evidence type="ECO:0000259" key="1">
    <source>
        <dbReference type="Pfam" id="PF02698"/>
    </source>
</evidence>
<dbReference type="EMBL" id="AP018203">
    <property type="protein sequence ID" value="BAY54070.1"/>
    <property type="molecule type" value="Genomic_DNA"/>
</dbReference>
<name>A0A1Z4JBJ8_LEPBY</name>
<organism evidence="2 3">
    <name type="scientific">Leptolyngbya boryana NIES-2135</name>
    <dbReference type="NCBI Taxonomy" id="1973484"/>
    <lineage>
        <taxon>Bacteria</taxon>
        <taxon>Bacillati</taxon>
        <taxon>Cyanobacteriota</taxon>
        <taxon>Cyanophyceae</taxon>
        <taxon>Leptolyngbyales</taxon>
        <taxon>Leptolyngbyaceae</taxon>
        <taxon>Leptolyngbya group</taxon>
        <taxon>Leptolyngbya</taxon>
    </lineage>
</organism>
<proteinExistence type="predicted"/>
<dbReference type="Gene3D" id="3.40.50.620">
    <property type="entry name" value="HUPs"/>
    <property type="match status" value="1"/>
</dbReference>
<dbReference type="PANTHER" id="PTHR30336">
    <property type="entry name" value="INNER MEMBRANE PROTEIN, PROBABLE PERMEASE"/>
    <property type="match status" value="1"/>
</dbReference>
<dbReference type="Proteomes" id="UP000217895">
    <property type="component" value="Chromosome"/>
</dbReference>
<gene>
    <name evidence="2" type="ORF">NIES2135_08840</name>
</gene>
<accession>A0A1Z4JBJ8</accession>
<dbReference type="InterPro" id="IPR003848">
    <property type="entry name" value="DUF218"/>
</dbReference>
<dbReference type="CDD" id="cd06259">
    <property type="entry name" value="YdcF-like"/>
    <property type="match status" value="1"/>
</dbReference>
<dbReference type="GO" id="GO:0005886">
    <property type="term" value="C:plasma membrane"/>
    <property type="evidence" value="ECO:0007669"/>
    <property type="project" value="TreeGrafter"/>
</dbReference>
<reference evidence="2 3" key="1">
    <citation type="submission" date="2017-06" db="EMBL/GenBank/DDBJ databases">
        <title>Genome sequencing of cyanobaciteial culture collection at National Institute for Environmental Studies (NIES).</title>
        <authorList>
            <person name="Hirose Y."/>
            <person name="Shimura Y."/>
            <person name="Fujisawa T."/>
            <person name="Nakamura Y."/>
            <person name="Kawachi M."/>
        </authorList>
    </citation>
    <scope>NUCLEOTIDE SEQUENCE [LARGE SCALE GENOMIC DNA]</scope>
    <source>
        <strain evidence="2 3">NIES-2135</strain>
    </source>
</reference>
<dbReference type="AlphaFoldDB" id="A0A1Z4JBJ8"/>
<dbReference type="Pfam" id="PF02698">
    <property type="entry name" value="DUF218"/>
    <property type="match status" value="1"/>
</dbReference>
<protein>
    <recommendedName>
        <fullName evidence="1">DUF218 domain-containing protein</fullName>
    </recommendedName>
</protein>